<dbReference type="Pfam" id="PF02518">
    <property type="entry name" value="HATPase_c"/>
    <property type="match status" value="1"/>
</dbReference>
<keyword evidence="9" id="KW-1133">Transmembrane helix</keyword>
<dbReference type="InterPro" id="IPR003594">
    <property type="entry name" value="HATPase_dom"/>
</dbReference>
<evidence type="ECO:0000259" key="10">
    <source>
        <dbReference type="SMART" id="SM00387"/>
    </source>
</evidence>
<evidence type="ECO:0000256" key="1">
    <source>
        <dbReference type="ARBA" id="ARBA00000085"/>
    </source>
</evidence>
<sequence length="406" mass="42274">MAYVSQPSVLIERAVTVGRRMTAAPEWPTTAGLLLGMLAMVEVALRVTDSGPRVSIALLLALCATVPLAVARTHLVIAAGTMTVASSLSLATLPRLTGAGLVAQLAVLYLVGRRHSPWVAAPMVLPFVGYALLGPLWLSGTTGGGSALPAGTGRLSAVLLAAGTTTALGTGIARRLRRAATERAVSRQALEDTLIEHVARGERARIARELHDVVAHHISMIAVQAETARLATPGMPAEGAKRLVGIAETARAALTEMRRLLGVLRSDTEGVPTRRPQPSLYQLNELLDEARASAGVAARLIVRGHVRALDPGIELTAYRIVQEALTNVRRHAPGAAVDVALHYTADTLCVSVRDNGPGQAAIGAVGHGLVGMRERVAMVDGTLTAGPAPVSGFLVRATLPLPKETG</sequence>
<accession>A0ABS0H2X0</accession>
<dbReference type="Gene3D" id="3.30.565.10">
    <property type="entry name" value="Histidine kinase-like ATPase, C-terminal domain"/>
    <property type="match status" value="1"/>
</dbReference>
<dbReference type="Gene3D" id="1.20.5.1930">
    <property type="match status" value="1"/>
</dbReference>
<keyword evidence="5" id="KW-0547">Nucleotide-binding</keyword>
<dbReference type="Proteomes" id="UP000638560">
    <property type="component" value="Unassembled WGS sequence"/>
</dbReference>
<keyword evidence="9" id="KW-0812">Transmembrane</keyword>
<protein>
    <recommendedName>
        <fullName evidence="2">histidine kinase</fullName>
        <ecNumber evidence="2">2.7.13.3</ecNumber>
    </recommendedName>
</protein>
<proteinExistence type="predicted"/>
<evidence type="ECO:0000313" key="11">
    <source>
        <dbReference type="EMBL" id="MBF9132462.1"/>
    </source>
</evidence>
<comment type="caution">
    <text evidence="11">The sequence shown here is derived from an EMBL/GenBank/DDBJ whole genome shotgun (WGS) entry which is preliminary data.</text>
</comment>
<feature type="transmembrane region" description="Helical" evidence="9">
    <location>
        <begin position="118"/>
        <end position="138"/>
    </location>
</feature>
<keyword evidence="3" id="KW-0597">Phosphoprotein</keyword>
<feature type="transmembrane region" description="Helical" evidence="9">
    <location>
        <begin position="27"/>
        <end position="45"/>
    </location>
</feature>
<feature type="transmembrane region" description="Helical" evidence="9">
    <location>
        <begin position="153"/>
        <end position="173"/>
    </location>
</feature>
<dbReference type="SMART" id="SM00387">
    <property type="entry name" value="HATPase_c"/>
    <property type="match status" value="1"/>
</dbReference>
<feature type="transmembrane region" description="Helical" evidence="9">
    <location>
        <begin position="92"/>
        <end position="111"/>
    </location>
</feature>
<feature type="transmembrane region" description="Helical" evidence="9">
    <location>
        <begin position="57"/>
        <end position="80"/>
    </location>
</feature>
<reference evidence="11 12" key="1">
    <citation type="submission" date="2020-11" db="EMBL/GenBank/DDBJ databases">
        <title>A novel isolate from a Black sea contaminated sediment with potential to produce alkanes: Plantactinospora alkalitolerans sp. nov.</title>
        <authorList>
            <person name="Carro L."/>
            <person name="Veyisoglu A."/>
            <person name="Guven K."/>
            <person name="Schumann P."/>
            <person name="Klenk H.-P."/>
            <person name="Sahin N."/>
        </authorList>
    </citation>
    <scope>NUCLEOTIDE SEQUENCE [LARGE SCALE GENOMIC DNA]</scope>
    <source>
        <strain evidence="11 12">S1510</strain>
    </source>
</reference>
<evidence type="ECO:0000256" key="9">
    <source>
        <dbReference type="SAM" id="Phobius"/>
    </source>
</evidence>
<evidence type="ECO:0000313" key="12">
    <source>
        <dbReference type="Proteomes" id="UP000638560"/>
    </source>
</evidence>
<evidence type="ECO:0000256" key="2">
    <source>
        <dbReference type="ARBA" id="ARBA00012438"/>
    </source>
</evidence>
<evidence type="ECO:0000256" key="7">
    <source>
        <dbReference type="ARBA" id="ARBA00022840"/>
    </source>
</evidence>
<dbReference type="EC" id="2.7.13.3" evidence="2"/>
<dbReference type="PANTHER" id="PTHR24421:SF10">
    <property type="entry name" value="NITRATE_NITRITE SENSOR PROTEIN NARQ"/>
    <property type="match status" value="1"/>
</dbReference>
<dbReference type="InterPro" id="IPR036890">
    <property type="entry name" value="HATPase_C_sf"/>
</dbReference>
<keyword evidence="12" id="KW-1185">Reference proteome</keyword>
<name>A0ABS0H2X0_9ACTN</name>
<evidence type="ECO:0000256" key="8">
    <source>
        <dbReference type="ARBA" id="ARBA00023012"/>
    </source>
</evidence>
<gene>
    <name evidence="11" type="ORF">I0C86_26440</name>
</gene>
<keyword evidence="8" id="KW-0902">Two-component regulatory system</keyword>
<evidence type="ECO:0000256" key="4">
    <source>
        <dbReference type="ARBA" id="ARBA00022679"/>
    </source>
</evidence>
<organism evidence="11 12">
    <name type="scientific">Plantactinospora alkalitolerans</name>
    <dbReference type="NCBI Taxonomy" id="2789879"/>
    <lineage>
        <taxon>Bacteria</taxon>
        <taxon>Bacillati</taxon>
        <taxon>Actinomycetota</taxon>
        <taxon>Actinomycetes</taxon>
        <taxon>Micromonosporales</taxon>
        <taxon>Micromonosporaceae</taxon>
        <taxon>Plantactinospora</taxon>
    </lineage>
</organism>
<evidence type="ECO:0000256" key="3">
    <source>
        <dbReference type="ARBA" id="ARBA00022553"/>
    </source>
</evidence>
<dbReference type="InterPro" id="IPR011712">
    <property type="entry name" value="Sig_transdc_His_kin_sub3_dim/P"/>
</dbReference>
<keyword evidence="9" id="KW-0472">Membrane</keyword>
<dbReference type="SUPFAM" id="SSF55874">
    <property type="entry name" value="ATPase domain of HSP90 chaperone/DNA topoisomerase II/histidine kinase"/>
    <property type="match status" value="1"/>
</dbReference>
<evidence type="ECO:0000256" key="5">
    <source>
        <dbReference type="ARBA" id="ARBA00022741"/>
    </source>
</evidence>
<dbReference type="CDD" id="cd16917">
    <property type="entry name" value="HATPase_UhpB-NarQ-NarX-like"/>
    <property type="match status" value="1"/>
</dbReference>
<keyword evidence="4" id="KW-0808">Transferase</keyword>
<dbReference type="EMBL" id="JADPUN010000233">
    <property type="protein sequence ID" value="MBF9132462.1"/>
    <property type="molecule type" value="Genomic_DNA"/>
</dbReference>
<dbReference type="PANTHER" id="PTHR24421">
    <property type="entry name" value="NITRATE/NITRITE SENSOR PROTEIN NARX-RELATED"/>
    <property type="match status" value="1"/>
</dbReference>
<feature type="domain" description="Histidine kinase/HSP90-like ATPase" evidence="10">
    <location>
        <begin position="312"/>
        <end position="403"/>
    </location>
</feature>
<dbReference type="InterPro" id="IPR050482">
    <property type="entry name" value="Sensor_HK_TwoCompSys"/>
</dbReference>
<keyword evidence="7" id="KW-0067">ATP-binding</keyword>
<dbReference type="Pfam" id="PF07730">
    <property type="entry name" value="HisKA_3"/>
    <property type="match status" value="1"/>
</dbReference>
<comment type="catalytic activity">
    <reaction evidence="1">
        <text>ATP + protein L-histidine = ADP + protein N-phospho-L-histidine.</text>
        <dbReference type="EC" id="2.7.13.3"/>
    </reaction>
</comment>
<evidence type="ECO:0000256" key="6">
    <source>
        <dbReference type="ARBA" id="ARBA00022777"/>
    </source>
</evidence>
<keyword evidence="6 11" id="KW-0418">Kinase</keyword>
<dbReference type="GO" id="GO:0016301">
    <property type="term" value="F:kinase activity"/>
    <property type="evidence" value="ECO:0007669"/>
    <property type="project" value="UniProtKB-KW"/>
</dbReference>